<dbReference type="OrthoDB" id="3251181at2759"/>
<dbReference type="Proteomes" id="UP000736335">
    <property type="component" value="Unassembled WGS sequence"/>
</dbReference>
<name>A0A9P6H4Z3_9AGAM</name>
<evidence type="ECO:0000259" key="1">
    <source>
        <dbReference type="Pfam" id="PF22936"/>
    </source>
</evidence>
<comment type="caution">
    <text evidence="2">The sequence shown here is derived from an EMBL/GenBank/DDBJ whole genome shotgun (WGS) entry which is preliminary data.</text>
</comment>
<evidence type="ECO:0000313" key="2">
    <source>
        <dbReference type="EMBL" id="KAF9779039.1"/>
    </source>
</evidence>
<feature type="non-terminal residue" evidence="2">
    <location>
        <position position="61"/>
    </location>
</feature>
<proteinExistence type="predicted"/>
<sequence>LEVYDSGATCHMLPYIDAFTDFEFITPKPICAANNEIFEAIGKGNVQVQIPNGDTFTSATL</sequence>
<feature type="non-terminal residue" evidence="2">
    <location>
        <position position="1"/>
    </location>
</feature>
<reference evidence="2" key="2">
    <citation type="submission" date="2020-11" db="EMBL/GenBank/DDBJ databases">
        <authorList>
            <consortium name="DOE Joint Genome Institute"/>
            <person name="Kuo A."/>
            <person name="Miyauchi S."/>
            <person name="Kiss E."/>
            <person name="Drula E."/>
            <person name="Kohler A."/>
            <person name="Sanchez-Garcia M."/>
            <person name="Andreopoulos B."/>
            <person name="Barry K.W."/>
            <person name="Bonito G."/>
            <person name="Buee M."/>
            <person name="Carver A."/>
            <person name="Chen C."/>
            <person name="Cichocki N."/>
            <person name="Clum A."/>
            <person name="Culley D."/>
            <person name="Crous P.W."/>
            <person name="Fauchery L."/>
            <person name="Girlanda M."/>
            <person name="Hayes R."/>
            <person name="Keri Z."/>
            <person name="Labutti K."/>
            <person name="Lipzen A."/>
            <person name="Lombard V."/>
            <person name="Magnuson J."/>
            <person name="Maillard F."/>
            <person name="Morin E."/>
            <person name="Murat C."/>
            <person name="Nolan M."/>
            <person name="Ohm R."/>
            <person name="Pangilinan J."/>
            <person name="Pereira M."/>
            <person name="Perotto S."/>
            <person name="Peter M."/>
            <person name="Riley R."/>
            <person name="Sitrit Y."/>
            <person name="Stielow B."/>
            <person name="Szollosi G."/>
            <person name="Zifcakova L."/>
            <person name="Stursova M."/>
            <person name="Spatafora J.W."/>
            <person name="Tedersoo L."/>
            <person name="Vaario L.-M."/>
            <person name="Yamada A."/>
            <person name="Yan M."/>
            <person name="Wang P."/>
            <person name="Xu J."/>
            <person name="Bruns T."/>
            <person name="Baldrian P."/>
            <person name="Vilgalys R."/>
            <person name="Henrissat B."/>
            <person name="Grigoriev I.V."/>
            <person name="Hibbett D."/>
            <person name="Nagy L.G."/>
            <person name="Martin F.M."/>
        </authorList>
    </citation>
    <scope>NUCLEOTIDE SEQUENCE</scope>
    <source>
        <strain evidence="2">UH-Tt-Lm1</strain>
    </source>
</reference>
<gene>
    <name evidence="2" type="ORF">BJ322DRAFT_983835</name>
</gene>
<reference evidence="2" key="1">
    <citation type="journal article" date="2020" name="Nat. Commun.">
        <title>Large-scale genome sequencing of mycorrhizal fungi provides insights into the early evolution of symbiotic traits.</title>
        <authorList>
            <person name="Miyauchi S."/>
            <person name="Kiss E."/>
            <person name="Kuo A."/>
            <person name="Drula E."/>
            <person name="Kohler A."/>
            <person name="Sanchez-Garcia M."/>
            <person name="Morin E."/>
            <person name="Andreopoulos B."/>
            <person name="Barry K.W."/>
            <person name="Bonito G."/>
            <person name="Buee M."/>
            <person name="Carver A."/>
            <person name="Chen C."/>
            <person name="Cichocki N."/>
            <person name="Clum A."/>
            <person name="Culley D."/>
            <person name="Crous P.W."/>
            <person name="Fauchery L."/>
            <person name="Girlanda M."/>
            <person name="Hayes R.D."/>
            <person name="Keri Z."/>
            <person name="LaButti K."/>
            <person name="Lipzen A."/>
            <person name="Lombard V."/>
            <person name="Magnuson J."/>
            <person name="Maillard F."/>
            <person name="Murat C."/>
            <person name="Nolan M."/>
            <person name="Ohm R.A."/>
            <person name="Pangilinan J."/>
            <person name="Pereira M.F."/>
            <person name="Perotto S."/>
            <person name="Peter M."/>
            <person name="Pfister S."/>
            <person name="Riley R."/>
            <person name="Sitrit Y."/>
            <person name="Stielow J.B."/>
            <person name="Szollosi G."/>
            <person name="Zifcakova L."/>
            <person name="Stursova M."/>
            <person name="Spatafora J.W."/>
            <person name="Tedersoo L."/>
            <person name="Vaario L.M."/>
            <person name="Yamada A."/>
            <person name="Yan M."/>
            <person name="Wang P."/>
            <person name="Xu J."/>
            <person name="Bruns T."/>
            <person name="Baldrian P."/>
            <person name="Vilgalys R."/>
            <person name="Dunand C."/>
            <person name="Henrissat B."/>
            <person name="Grigoriev I.V."/>
            <person name="Hibbett D."/>
            <person name="Nagy L.G."/>
            <person name="Martin F.M."/>
        </authorList>
    </citation>
    <scope>NUCLEOTIDE SEQUENCE</scope>
    <source>
        <strain evidence="2">UH-Tt-Lm1</strain>
    </source>
</reference>
<dbReference type="InterPro" id="IPR054722">
    <property type="entry name" value="PolX-like_BBD"/>
</dbReference>
<dbReference type="Pfam" id="PF22936">
    <property type="entry name" value="Pol_BBD"/>
    <property type="match status" value="1"/>
</dbReference>
<organism evidence="2 3">
    <name type="scientific">Thelephora terrestris</name>
    <dbReference type="NCBI Taxonomy" id="56493"/>
    <lineage>
        <taxon>Eukaryota</taxon>
        <taxon>Fungi</taxon>
        <taxon>Dikarya</taxon>
        <taxon>Basidiomycota</taxon>
        <taxon>Agaricomycotina</taxon>
        <taxon>Agaricomycetes</taxon>
        <taxon>Thelephorales</taxon>
        <taxon>Thelephoraceae</taxon>
        <taxon>Thelephora</taxon>
    </lineage>
</organism>
<dbReference type="EMBL" id="WIUZ02000021">
    <property type="protein sequence ID" value="KAF9779039.1"/>
    <property type="molecule type" value="Genomic_DNA"/>
</dbReference>
<protein>
    <recommendedName>
        <fullName evidence="1">Retrovirus-related Pol polyprotein from transposon TNT 1-94-like beta-barrel domain-containing protein</fullName>
    </recommendedName>
</protein>
<accession>A0A9P6H4Z3</accession>
<evidence type="ECO:0000313" key="3">
    <source>
        <dbReference type="Proteomes" id="UP000736335"/>
    </source>
</evidence>
<feature type="domain" description="Retrovirus-related Pol polyprotein from transposon TNT 1-94-like beta-barrel" evidence="1">
    <location>
        <begin position="4"/>
        <end position="56"/>
    </location>
</feature>
<keyword evidence="3" id="KW-1185">Reference proteome</keyword>
<dbReference type="AlphaFoldDB" id="A0A9P6H4Z3"/>